<keyword evidence="4" id="KW-1185">Reference proteome</keyword>
<dbReference type="HOGENOM" id="CLU_009583_33_1_11"/>
<dbReference type="Gene3D" id="3.40.50.2000">
    <property type="entry name" value="Glycogen Phosphorylase B"/>
    <property type="match status" value="2"/>
</dbReference>
<keyword evidence="1" id="KW-0808">Transferase</keyword>
<accession>S2YYJ3</accession>
<protein>
    <recommendedName>
        <fullName evidence="2">Glycosyl transferase family 1 domain-containing protein</fullName>
    </recommendedName>
</protein>
<organism evidence="3 4">
    <name type="scientific">Corynebacterium pyruviciproducens ATCC BAA-1742</name>
    <dbReference type="NCBI Taxonomy" id="1125779"/>
    <lineage>
        <taxon>Bacteria</taxon>
        <taxon>Bacillati</taxon>
        <taxon>Actinomycetota</taxon>
        <taxon>Actinomycetes</taxon>
        <taxon>Mycobacteriales</taxon>
        <taxon>Corynebacteriaceae</taxon>
        <taxon>Corynebacterium</taxon>
    </lineage>
</organism>
<dbReference type="eggNOG" id="COG0438">
    <property type="taxonomic scope" value="Bacteria"/>
</dbReference>
<dbReference type="Pfam" id="PF00534">
    <property type="entry name" value="Glycos_transf_1"/>
    <property type="match status" value="1"/>
</dbReference>
<evidence type="ECO:0000313" key="3">
    <source>
        <dbReference type="EMBL" id="EPD69331.1"/>
    </source>
</evidence>
<dbReference type="PANTHER" id="PTHR12526:SF637">
    <property type="entry name" value="GLYCOSYLTRANSFERASE EPSF-RELATED"/>
    <property type="match status" value="1"/>
</dbReference>
<dbReference type="GO" id="GO:0016757">
    <property type="term" value="F:glycosyltransferase activity"/>
    <property type="evidence" value="ECO:0007669"/>
    <property type="project" value="InterPro"/>
</dbReference>
<reference evidence="3 4" key="1">
    <citation type="submission" date="2013-05" db="EMBL/GenBank/DDBJ databases">
        <title>The Genome Sequence of Corynebacterium pyruviciproducens 1773O (ATCC BAA-1742).</title>
        <authorList>
            <consortium name="The Broad Institute Genomics Platform"/>
            <person name="Earl A."/>
            <person name="Ward D."/>
            <person name="Feldgarden M."/>
            <person name="Gevers D."/>
            <person name="Tong J."/>
            <person name="Walker B."/>
            <person name="Young S."/>
            <person name="Zeng Q."/>
            <person name="Gargeya S."/>
            <person name="Fitzgerald M."/>
            <person name="Haas B."/>
            <person name="Abouelleil A."/>
            <person name="Allen A.W."/>
            <person name="Alvarado L."/>
            <person name="Arachchi H.M."/>
            <person name="Berlin A.M."/>
            <person name="Chapman S.B."/>
            <person name="Gainer-Dewar J."/>
            <person name="Goldberg J."/>
            <person name="Griggs A."/>
            <person name="Gujja S."/>
            <person name="Hansen M."/>
            <person name="Howarth C."/>
            <person name="Imamovic A."/>
            <person name="Ireland A."/>
            <person name="Larimer J."/>
            <person name="McCowan C."/>
            <person name="Murphy C."/>
            <person name="Pearson M."/>
            <person name="Poon T.W."/>
            <person name="Priest M."/>
            <person name="Roberts A."/>
            <person name="Saif S."/>
            <person name="Shea T."/>
            <person name="Sisk P."/>
            <person name="Sykes S."/>
            <person name="Wortman J."/>
            <person name="Nusbaum C."/>
            <person name="Birren B."/>
        </authorList>
    </citation>
    <scope>NUCLEOTIDE SEQUENCE [LARGE SCALE GENOMIC DNA]</scope>
    <source>
        <strain evidence="3 4">ATCC BAA-1742</strain>
    </source>
</reference>
<dbReference type="RefSeq" id="WP_016457961.1">
    <property type="nucleotide sequence ID" value="NZ_KE150446.1"/>
</dbReference>
<dbReference type="AlphaFoldDB" id="S2YYJ3"/>
<gene>
    <name evidence="3" type="ORF">HMPREF1219_01199</name>
</gene>
<name>S2YYJ3_9CORY</name>
<dbReference type="InterPro" id="IPR001296">
    <property type="entry name" value="Glyco_trans_1"/>
</dbReference>
<dbReference type="EMBL" id="ATBY01000013">
    <property type="protein sequence ID" value="EPD69331.1"/>
    <property type="molecule type" value="Genomic_DNA"/>
</dbReference>
<dbReference type="Proteomes" id="UP000014408">
    <property type="component" value="Unassembled WGS sequence"/>
</dbReference>
<comment type="caution">
    <text evidence="3">The sequence shown here is derived from an EMBL/GenBank/DDBJ whole genome shotgun (WGS) entry which is preliminary data.</text>
</comment>
<dbReference type="STRING" id="1125779.HMPREF1219_01199"/>
<evidence type="ECO:0000259" key="2">
    <source>
        <dbReference type="Pfam" id="PF00534"/>
    </source>
</evidence>
<evidence type="ECO:0000256" key="1">
    <source>
        <dbReference type="ARBA" id="ARBA00022679"/>
    </source>
</evidence>
<dbReference type="PATRIC" id="fig|1125779.3.peg.1181"/>
<dbReference type="PANTHER" id="PTHR12526">
    <property type="entry name" value="GLYCOSYLTRANSFERASE"/>
    <property type="match status" value="1"/>
</dbReference>
<proteinExistence type="predicted"/>
<sequence length="365" mass="41049">MVQRKKVLLGGLTQNPGGKEAFIWQAFQALRDTYECHFLVDRPNVAFEKEFIAGGGVFHQIRARGAHPLGYLWDLFRLFKSNRFELVWMHQTSVNAIEPLALARLFNVPKRALHSHSITNMGSRLTEILHHLNRPFVPWIINYPLACSDAAGEWFYKSGKFTFVPNFFDVEKFSYSKQKRQDFRAAQGIDEEAFVVTHIARFGIAKNHEFTINILDELRKIIPNVLLVYAGDGPKMETIKGELENRGLIQNAKFLGLVKDTNPLYSAADVCILPSTFEGLPYVALESQAAQLPIVLSTNVAERAVQTPYAQMLSLGVGAATWAETLFKFAASRKREEGDNPLRGSNFDSALAKDFLAELFSGKAH</sequence>
<dbReference type="SUPFAM" id="SSF53756">
    <property type="entry name" value="UDP-Glycosyltransferase/glycogen phosphorylase"/>
    <property type="match status" value="1"/>
</dbReference>
<feature type="domain" description="Glycosyl transferase family 1" evidence="2">
    <location>
        <begin position="180"/>
        <end position="298"/>
    </location>
</feature>
<evidence type="ECO:0000313" key="4">
    <source>
        <dbReference type="Proteomes" id="UP000014408"/>
    </source>
</evidence>